<dbReference type="GO" id="GO:0006355">
    <property type="term" value="P:regulation of DNA-templated transcription"/>
    <property type="evidence" value="ECO:0007669"/>
    <property type="project" value="InterPro"/>
</dbReference>
<dbReference type="Pfam" id="PF00196">
    <property type="entry name" value="GerE"/>
    <property type="match status" value="1"/>
</dbReference>
<evidence type="ECO:0000259" key="6">
    <source>
        <dbReference type="PROSITE" id="PS50112"/>
    </source>
</evidence>
<evidence type="ECO:0000256" key="1">
    <source>
        <dbReference type="ARBA" id="ARBA00023015"/>
    </source>
</evidence>
<evidence type="ECO:0000313" key="7">
    <source>
        <dbReference type="EMBL" id="AWT46276.1"/>
    </source>
</evidence>
<dbReference type="OrthoDB" id="46486at2"/>
<dbReference type="InterPro" id="IPR013656">
    <property type="entry name" value="PAS_4"/>
</dbReference>
<reference evidence="7 8" key="1">
    <citation type="submission" date="2018-06" db="EMBL/GenBank/DDBJ databases">
        <title>The complete genome sequence of a nosiheptide producer Streptomyces actuosus ATCC 25421: deducing the ability of producing a new class III lantibiotics.</title>
        <authorList>
            <person name="Liu W."/>
            <person name="Sun F."/>
            <person name="Hu Y."/>
        </authorList>
    </citation>
    <scope>NUCLEOTIDE SEQUENCE [LARGE SCALE GENOMIC DNA]</scope>
    <source>
        <strain evidence="7 8">ATCC 25421</strain>
    </source>
</reference>
<dbReference type="PRINTS" id="PR00038">
    <property type="entry name" value="HTHLUXR"/>
</dbReference>
<feature type="domain" description="PAS" evidence="6">
    <location>
        <begin position="116"/>
        <end position="174"/>
    </location>
</feature>
<dbReference type="GO" id="GO:0003677">
    <property type="term" value="F:DNA binding"/>
    <property type="evidence" value="ECO:0007669"/>
    <property type="project" value="UniProtKB-KW"/>
</dbReference>
<dbReference type="RefSeq" id="WP_110632626.1">
    <property type="nucleotide sequence ID" value="NZ_CP029788.1"/>
</dbReference>
<dbReference type="Pfam" id="PF08448">
    <property type="entry name" value="PAS_4"/>
    <property type="match status" value="1"/>
</dbReference>
<organism evidence="7 8">
    <name type="scientific">Streptomyces actuosus</name>
    <dbReference type="NCBI Taxonomy" id="1885"/>
    <lineage>
        <taxon>Bacteria</taxon>
        <taxon>Bacillati</taxon>
        <taxon>Actinomycetota</taxon>
        <taxon>Actinomycetes</taxon>
        <taxon>Kitasatosporales</taxon>
        <taxon>Streptomycetaceae</taxon>
        <taxon>Streptomyces</taxon>
    </lineage>
</organism>
<protein>
    <submittedName>
        <fullName evidence="7">Uncharacterized protein</fullName>
    </submittedName>
</protein>
<dbReference type="Pfam" id="PF13426">
    <property type="entry name" value="PAS_9"/>
    <property type="match status" value="1"/>
</dbReference>
<evidence type="ECO:0000256" key="4">
    <source>
        <dbReference type="SAM" id="MobiDB-lite"/>
    </source>
</evidence>
<dbReference type="Proteomes" id="UP000247634">
    <property type="component" value="Chromosome"/>
</dbReference>
<dbReference type="InterPro" id="IPR036388">
    <property type="entry name" value="WH-like_DNA-bd_sf"/>
</dbReference>
<dbReference type="AlphaFoldDB" id="A0A2U9P993"/>
<keyword evidence="3" id="KW-0804">Transcription</keyword>
<feature type="region of interest" description="Disordered" evidence="4">
    <location>
        <begin position="49"/>
        <end position="68"/>
    </location>
</feature>
<dbReference type="InterPro" id="IPR016032">
    <property type="entry name" value="Sig_transdc_resp-reg_C-effctor"/>
</dbReference>
<dbReference type="Gene3D" id="3.30.450.20">
    <property type="entry name" value="PAS domain"/>
    <property type="match status" value="2"/>
</dbReference>
<dbReference type="KEGG" id="sact:DMT42_30935"/>
<dbReference type="PANTHER" id="PTHR44688">
    <property type="entry name" value="DNA-BINDING TRANSCRIPTIONAL ACTIVATOR DEVR_DOSR"/>
    <property type="match status" value="1"/>
</dbReference>
<evidence type="ECO:0000256" key="3">
    <source>
        <dbReference type="ARBA" id="ARBA00023163"/>
    </source>
</evidence>
<dbReference type="EMBL" id="CP029788">
    <property type="protein sequence ID" value="AWT46276.1"/>
    <property type="molecule type" value="Genomic_DNA"/>
</dbReference>
<dbReference type="CDD" id="cd00130">
    <property type="entry name" value="PAS"/>
    <property type="match status" value="2"/>
</dbReference>
<dbReference type="CDD" id="cd06170">
    <property type="entry name" value="LuxR_C_like"/>
    <property type="match status" value="1"/>
</dbReference>
<dbReference type="SMART" id="SM00091">
    <property type="entry name" value="PAS"/>
    <property type="match status" value="2"/>
</dbReference>
<sequence length="432" mass="46265">MDEVDFETLLARLPVSWWKTDADSGRLRSGGGAFADEHMAHRFLKALSADDAPSGGGARPGDGPRRTRFEGRTFDVTWSARGGDTGRGGSRGVAVEVGGGAPAGAGAYASFADLSPAAMFVRDAAGCYVWANHAYAHLYGTTRDRMVGRHLGEFDAPDDAARFLALDDEILTGGRSLRHTLTYRRPDGSPGHAAGYRFPVSWGALRCVAGTYVDVTEYVHALDGRRRAEEDLRALRDRSGLPCVRLSADGVVGEASTAAAELLRLRPSDLVGTPADAFLAESPERAALHAVWRELTGGRRRNAQSGAVLVDGDRRLRRVWVHLSVAHRTRGRDAGVWAVVTRPGLSHEPHPVLTPAQVRILALLAAGHDNAGVAAALRLSRQTVDYHLARLRRLLGAATRPALVARAYVLGILSPHSWPPRSPTAAHPLSPA</sequence>
<evidence type="ECO:0000256" key="2">
    <source>
        <dbReference type="ARBA" id="ARBA00023125"/>
    </source>
</evidence>
<keyword evidence="2" id="KW-0238">DNA-binding</keyword>
<dbReference type="PANTHER" id="PTHR44688:SF16">
    <property type="entry name" value="DNA-BINDING TRANSCRIPTIONAL ACTIVATOR DEVR_DOSR"/>
    <property type="match status" value="1"/>
</dbReference>
<dbReference type="PROSITE" id="PS50112">
    <property type="entry name" value="PAS"/>
    <property type="match status" value="1"/>
</dbReference>
<dbReference type="InterPro" id="IPR035965">
    <property type="entry name" value="PAS-like_dom_sf"/>
</dbReference>
<gene>
    <name evidence="7" type="ORF">DMT42_30935</name>
</gene>
<name>A0A2U9P993_STRAS</name>
<accession>A0A2U9P993</accession>
<keyword evidence="8" id="KW-1185">Reference proteome</keyword>
<evidence type="ECO:0000313" key="8">
    <source>
        <dbReference type="Proteomes" id="UP000247634"/>
    </source>
</evidence>
<evidence type="ECO:0000259" key="5">
    <source>
        <dbReference type="PROSITE" id="PS50043"/>
    </source>
</evidence>
<dbReference type="Gene3D" id="1.10.10.10">
    <property type="entry name" value="Winged helix-like DNA-binding domain superfamily/Winged helix DNA-binding domain"/>
    <property type="match status" value="1"/>
</dbReference>
<feature type="domain" description="HTH luxR-type" evidence="5">
    <location>
        <begin position="346"/>
        <end position="411"/>
    </location>
</feature>
<keyword evidence="1" id="KW-0805">Transcription regulation</keyword>
<dbReference type="SMART" id="SM00421">
    <property type="entry name" value="HTH_LUXR"/>
    <property type="match status" value="1"/>
</dbReference>
<dbReference type="PROSITE" id="PS50043">
    <property type="entry name" value="HTH_LUXR_2"/>
    <property type="match status" value="1"/>
</dbReference>
<dbReference type="InterPro" id="IPR000014">
    <property type="entry name" value="PAS"/>
</dbReference>
<dbReference type="SUPFAM" id="SSF55785">
    <property type="entry name" value="PYP-like sensor domain (PAS domain)"/>
    <property type="match status" value="2"/>
</dbReference>
<dbReference type="InterPro" id="IPR000792">
    <property type="entry name" value="Tscrpt_reg_LuxR_C"/>
</dbReference>
<proteinExistence type="predicted"/>
<dbReference type="SUPFAM" id="SSF46894">
    <property type="entry name" value="C-terminal effector domain of the bipartite response regulators"/>
    <property type="match status" value="1"/>
</dbReference>
<dbReference type="NCBIfam" id="TIGR00229">
    <property type="entry name" value="sensory_box"/>
    <property type="match status" value="1"/>
</dbReference>